<keyword evidence="2" id="KW-1185">Reference proteome</keyword>
<proteinExistence type="predicted"/>
<name>A0ABV8J5B8_9ACTN</name>
<comment type="caution">
    <text evidence="1">The sequence shown here is derived from an EMBL/GenBank/DDBJ whole genome shotgun (WGS) entry which is preliminary data.</text>
</comment>
<gene>
    <name evidence="1" type="ORF">ACFO0C_35225</name>
</gene>
<protein>
    <recommendedName>
        <fullName evidence="3">Secreted protein</fullName>
    </recommendedName>
</protein>
<organism evidence="1 2">
    <name type="scientific">Actinoplanes subglobosus</name>
    <dbReference type="NCBI Taxonomy" id="1547892"/>
    <lineage>
        <taxon>Bacteria</taxon>
        <taxon>Bacillati</taxon>
        <taxon>Actinomycetota</taxon>
        <taxon>Actinomycetes</taxon>
        <taxon>Micromonosporales</taxon>
        <taxon>Micromonosporaceae</taxon>
        <taxon>Actinoplanes</taxon>
    </lineage>
</organism>
<dbReference type="RefSeq" id="WP_378071098.1">
    <property type="nucleotide sequence ID" value="NZ_JBHSBL010000024.1"/>
</dbReference>
<evidence type="ECO:0000313" key="1">
    <source>
        <dbReference type="EMBL" id="MFC4070212.1"/>
    </source>
</evidence>
<sequence>MSKTSRMIVAGAGGIVAAIALTTPAWAYTRQGYQSNYAGVGSDKRWVEVCDMENDGHGVHGEFRLSGGGVMTKGDANGSAGGCGNQTAGSNITEFRVCETGYGCSGWLPVG</sequence>
<dbReference type="Proteomes" id="UP001595867">
    <property type="component" value="Unassembled WGS sequence"/>
</dbReference>
<accession>A0ABV8J5B8</accession>
<evidence type="ECO:0008006" key="3">
    <source>
        <dbReference type="Google" id="ProtNLM"/>
    </source>
</evidence>
<dbReference type="EMBL" id="JBHSBL010000024">
    <property type="protein sequence ID" value="MFC4070212.1"/>
    <property type="molecule type" value="Genomic_DNA"/>
</dbReference>
<reference evidence="2" key="1">
    <citation type="journal article" date="2019" name="Int. J. Syst. Evol. Microbiol.">
        <title>The Global Catalogue of Microorganisms (GCM) 10K type strain sequencing project: providing services to taxonomists for standard genome sequencing and annotation.</title>
        <authorList>
            <consortium name="The Broad Institute Genomics Platform"/>
            <consortium name="The Broad Institute Genome Sequencing Center for Infectious Disease"/>
            <person name="Wu L."/>
            <person name="Ma J."/>
        </authorList>
    </citation>
    <scope>NUCLEOTIDE SEQUENCE [LARGE SCALE GENOMIC DNA]</scope>
    <source>
        <strain evidence="2">TBRC 5832</strain>
    </source>
</reference>
<evidence type="ECO:0000313" key="2">
    <source>
        <dbReference type="Proteomes" id="UP001595867"/>
    </source>
</evidence>